<name>A0A1M5XQ10_9BACT</name>
<accession>A0A1M5XQ10</accession>
<feature type="transmembrane region" description="Helical" evidence="1">
    <location>
        <begin position="65"/>
        <end position="82"/>
    </location>
</feature>
<dbReference type="InterPro" id="IPR029063">
    <property type="entry name" value="SAM-dependent_MTases_sf"/>
</dbReference>
<evidence type="ECO:0000256" key="1">
    <source>
        <dbReference type="SAM" id="Phobius"/>
    </source>
</evidence>
<feature type="transmembrane region" description="Helical" evidence="1">
    <location>
        <begin position="187"/>
        <end position="204"/>
    </location>
</feature>
<keyword evidence="3" id="KW-1185">Reference proteome</keyword>
<feature type="transmembrane region" description="Helical" evidence="1">
    <location>
        <begin position="744"/>
        <end position="765"/>
    </location>
</feature>
<protein>
    <recommendedName>
        <fullName evidence="4">Spermidine synthase</fullName>
    </recommendedName>
</protein>
<keyword evidence="1" id="KW-0472">Membrane</keyword>
<dbReference type="RefSeq" id="WP_073377634.1">
    <property type="nucleotide sequence ID" value="NZ_FQXS01000022.1"/>
</dbReference>
<feature type="transmembrane region" description="Helical" evidence="1">
    <location>
        <begin position="587"/>
        <end position="606"/>
    </location>
</feature>
<dbReference type="AlphaFoldDB" id="A0A1M5XQ10"/>
<sequence>MTVLSVALISFLLLALQIVLMQAVGYAQGHHLAYVILSIALLGFGAGGSLLTLLQRLCRIRLERFYGPALLFCAVSTAWLPFPARALLRGLEVDLLFVDASQWLRLSGLGAIAFLPFFSGAAALSIAFSTRPQRIGRLYGANLLGSAAGAAAVLFILRWSLPEHSVSVLALFAWVASLPARPGRIPLVLSLFAIALFALQAPALPRSPYKDISSALQLPNASRSGPLPHPLGRVEVVQSPALRYAPDLSLEYLGPVPSPPHLFIDGNMSGVLLPKEDSAALILAETPRALPFVAGAVESALFLAPGGTPYLHLAQADNAAMTIVEPHHRIAELIRPLLPARAQVDVSDPRRFLARTNLPTYDLVVFPARGMFGGPTGLQTLGEDSLFTVEAVGRAFRQLAPSGYLAFNVWLDEPLRHALRITDLAVTVLRNGGIQDPAEHIAIVRGWGSMTLLAGPQPFGPESIRRIESFAGGKGFDVLWPSGHTDRHHGSREDLLDDMLAALIGPDPEFLRSSYRFDIRAPSDDRPFFNQFLRLGDRGADLEFLSVSERGLVILQMLLYLLAAAVLLLVLGPLVPLSLSPLRQPFTLIYFTGLGAGFMLFEVALIQRLMPLWGNALTSVALVITALLCGMGIGSGLSRRIVATPLWLAGLTLVIAGITVATLKGLDIAVASLMASPAAVRGGAAMFFLMLAAVPMGIPFPLGVRLLAQRDVRQVPWACGIDGAVAVLAAPGAALLAFQYGYAALTPAVGGAYLLAFSGALLAVVSCREK</sequence>
<evidence type="ECO:0000313" key="2">
    <source>
        <dbReference type="EMBL" id="SHI01927.1"/>
    </source>
</evidence>
<feature type="transmembrane region" description="Helical" evidence="1">
    <location>
        <begin position="138"/>
        <end position="158"/>
    </location>
</feature>
<reference evidence="2 3" key="1">
    <citation type="submission" date="2016-11" db="EMBL/GenBank/DDBJ databases">
        <authorList>
            <person name="Jaros S."/>
            <person name="Januszkiewicz K."/>
            <person name="Wedrychowicz H."/>
        </authorList>
    </citation>
    <scope>NUCLEOTIDE SEQUENCE [LARGE SCALE GENOMIC DNA]</scope>
    <source>
        <strain evidence="2 3">DSM 9705</strain>
    </source>
</reference>
<feature type="transmembrane region" description="Helical" evidence="1">
    <location>
        <begin position="553"/>
        <end position="575"/>
    </location>
</feature>
<feature type="transmembrane region" description="Helical" evidence="1">
    <location>
        <begin position="102"/>
        <end position="126"/>
    </location>
</feature>
<dbReference type="OrthoDB" id="8540330at2"/>
<feature type="transmembrane region" description="Helical" evidence="1">
    <location>
        <begin position="612"/>
        <end position="634"/>
    </location>
</feature>
<dbReference type="EMBL" id="FQXS01000022">
    <property type="protein sequence ID" value="SHI01927.1"/>
    <property type="molecule type" value="Genomic_DNA"/>
</dbReference>
<keyword evidence="1" id="KW-0812">Transmembrane</keyword>
<proteinExistence type="predicted"/>
<evidence type="ECO:0000313" key="3">
    <source>
        <dbReference type="Proteomes" id="UP000184139"/>
    </source>
</evidence>
<feature type="transmembrane region" description="Helical" evidence="1">
    <location>
        <begin position="715"/>
        <end position="738"/>
    </location>
</feature>
<keyword evidence="1" id="KW-1133">Transmembrane helix</keyword>
<feature type="transmembrane region" description="Helical" evidence="1">
    <location>
        <begin position="686"/>
        <end position="708"/>
    </location>
</feature>
<feature type="transmembrane region" description="Helical" evidence="1">
    <location>
        <begin position="646"/>
        <end position="666"/>
    </location>
</feature>
<organism evidence="2 3">
    <name type="scientific">Desulfofustis glycolicus DSM 9705</name>
    <dbReference type="NCBI Taxonomy" id="1121409"/>
    <lineage>
        <taxon>Bacteria</taxon>
        <taxon>Pseudomonadati</taxon>
        <taxon>Thermodesulfobacteriota</taxon>
        <taxon>Desulfobulbia</taxon>
        <taxon>Desulfobulbales</taxon>
        <taxon>Desulfocapsaceae</taxon>
        <taxon>Desulfofustis</taxon>
    </lineage>
</organism>
<evidence type="ECO:0008006" key="4">
    <source>
        <dbReference type="Google" id="ProtNLM"/>
    </source>
</evidence>
<feature type="transmembrane region" description="Helical" evidence="1">
    <location>
        <begin position="164"/>
        <end position="180"/>
    </location>
</feature>
<dbReference type="STRING" id="1121409.SAMN02745124_03245"/>
<dbReference type="Proteomes" id="UP000184139">
    <property type="component" value="Unassembled WGS sequence"/>
</dbReference>
<gene>
    <name evidence="2" type="ORF">SAMN02745124_03245</name>
</gene>
<feature type="transmembrane region" description="Helical" evidence="1">
    <location>
        <begin position="31"/>
        <end position="53"/>
    </location>
</feature>
<dbReference type="SUPFAM" id="SSF53335">
    <property type="entry name" value="S-adenosyl-L-methionine-dependent methyltransferases"/>
    <property type="match status" value="1"/>
</dbReference>
<dbReference type="Gene3D" id="3.40.50.150">
    <property type="entry name" value="Vaccinia Virus protein VP39"/>
    <property type="match status" value="1"/>
</dbReference>